<evidence type="ECO:0000256" key="1">
    <source>
        <dbReference type="SAM" id="Coils"/>
    </source>
</evidence>
<dbReference type="GO" id="GO:0004386">
    <property type="term" value="F:helicase activity"/>
    <property type="evidence" value="ECO:0007669"/>
    <property type="project" value="UniProtKB-KW"/>
</dbReference>
<dbReference type="GO" id="GO:0005524">
    <property type="term" value="F:ATP binding"/>
    <property type="evidence" value="ECO:0007669"/>
    <property type="project" value="InterPro"/>
</dbReference>
<evidence type="ECO:0000259" key="2">
    <source>
        <dbReference type="SMART" id="SM00974"/>
    </source>
</evidence>
<proteinExistence type="predicted"/>
<keyword evidence="1" id="KW-0175">Coiled coil</keyword>
<feature type="domain" description="Bacteriophage T5 Orf172 DNA-binding" evidence="2">
    <location>
        <begin position="24"/>
        <end position="110"/>
    </location>
</feature>
<dbReference type="Pfam" id="PF04851">
    <property type="entry name" value="ResIII"/>
    <property type="match status" value="1"/>
</dbReference>
<dbReference type="InterPro" id="IPR006935">
    <property type="entry name" value="Helicase/UvrB_N"/>
</dbReference>
<sequence length="1099" mass="125408">MAVQINSFARIVPMIYAYNTPGVSYHEGWTKVGYTERQTVEQRIAQQTHTAHIHWELAWADNAMYKDSSGEYFTDHDFHAYLESLQVAREPHTEWFHADGMTLLGHFHRFASRKAPQAGEKHTYELRCEQEDAVQMTADYFKNGGTEFLWNAKPRFGKTLTSYDLIRRMGFTKVLIVTNRPSIANSWAEDFHRFIAWRGELAFVSDTEALRSRAGVLSREAYTSLPNVEEIGMVAFESLQGLKGSVYFGGEFDKLRWMSELSFDLLIVDEAQEGVDTMRTERAFRQIHRAHTLYLSGTPFKALASAQFAADQIYNWSYADEQEAKAHWTGDGYNPYEPLPQLSMFTYQLSPMIADNLRQGMELDDESVDYAFDLNEFFATNEGGRFVHEAEIRKFLHALRTNEKYPFSTEELRRELPHTLWLLNRVASAKALARLLREDPVFRDYEVVLAAGDGALDDVRANDAAYDRVRETIRKHARTITLSVGQLTVGVTIPEWCGVLMLCNLQSPSSYMQAAFRAQNPCTLTVNGQRMRKERAYVFDFDPARTLIIFDEFANNLSPETADGRGTGEARETNIRRLLNFFPVLGEDEAGRMVQLDAAQVLSIPRRLKSMEVVRRGFLSNFLFQNIGNVFGAPAIVREIMEKLTPAQEEPRKNNAPPLDDLSSVAVDENGDAAISNEIVIGRTQDIFGAKHYAEIEEQIAPHIDGIAVSDGAAAVQASMEQLAATVKEKVRTEIVAPVADAYEVKAGVRKRLLEQTEREIDRRLEELRGDYVQEENIARAELMRQRAAAETQAEVQAAEESFDARISEALDALKASAAVVVKETIENKPAELVERMERVKAEEKKRTVEDEVRARLRGFSRTIPSFIMAYGDENMTLANFDDYTDDDVFEEVTGISEEDFRFLRDGGTYRNPETGMEEQFAGHIFDEVVFNDSIAEFWRKKEELANYFDEGHTEDIFDYIPPQKTNQIFTPRRVVRQMVDALERENPGCYDDPTHTFADLYMKSGLYITEIVKRLYHSDKIKAEYPNDAERIRHILQHQVYGMAPTRIIYLIATNYILGFDEKMRLETKNFVQADAAQAAKEGRLTELVEECFSISND</sequence>
<dbReference type="KEGG" id="stim:H1B31_10170"/>
<organism evidence="3 4">
    <name type="scientific">Selenomonas timonae</name>
    <dbReference type="NCBI Taxonomy" id="2754044"/>
    <lineage>
        <taxon>Bacteria</taxon>
        <taxon>Bacillati</taxon>
        <taxon>Bacillota</taxon>
        <taxon>Negativicutes</taxon>
        <taxon>Selenomonadales</taxon>
        <taxon>Selenomonadaceae</taxon>
        <taxon>Selenomonas</taxon>
    </lineage>
</organism>
<accession>A0A7G7VJA3</accession>
<name>A0A7G7VJA3_9FIRM</name>
<dbReference type="REBASE" id="441901">
    <property type="entry name" value="Ssp3039ORF10170P"/>
</dbReference>
<keyword evidence="4" id="KW-1185">Reference proteome</keyword>
<keyword evidence="3" id="KW-0547">Nucleotide-binding</keyword>
<keyword evidence="3" id="KW-0347">Helicase</keyword>
<dbReference type="Gene3D" id="3.40.50.300">
    <property type="entry name" value="P-loop containing nucleotide triphosphate hydrolases"/>
    <property type="match status" value="1"/>
</dbReference>
<keyword evidence="3" id="KW-0067">ATP-binding</keyword>
<evidence type="ECO:0000313" key="4">
    <source>
        <dbReference type="Proteomes" id="UP000515480"/>
    </source>
</evidence>
<protein>
    <submittedName>
        <fullName evidence="3">DEAD/DEAH box helicase family protein</fullName>
    </submittedName>
</protein>
<reference evidence="3 4" key="1">
    <citation type="submission" date="2020-07" db="EMBL/GenBank/DDBJ databases">
        <title>Complete genome and description of Selenomonas timonensis sp. nov., a new bacterium isolated from a gingivitis subject.</title>
        <authorList>
            <person name="Antezack A."/>
        </authorList>
    </citation>
    <scope>NUCLEOTIDE SEQUENCE [LARGE SCALE GENOMIC DNA]</scope>
    <source>
        <strain evidence="3 4">Marseille-Q3039</strain>
    </source>
</reference>
<dbReference type="InterPro" id="IPR027417">
    <property type="entry name" value="P-loop_NTPase"/>
</dbReference>
<dbReference type="Proteomes" id="UP000515480">
    <property type="component" value="Chromosome"/>
</dbReference>
<feature type="coiled-coil region" evidence="1">
    <location>
        <begin position="751"/>
        <end position="800"/>
    </location>
</feature>
<dbReference type="SMART" id="SM00974">
    <property type="entry name" value="T5orf172"/>
    <property type="match status" value="1"/>
</dbReference>
<evidence type="ECO:0000313" key="3">
    <source>
        <dbReference type="EMBL" id="QNH54196.1"/>
    </source>
</evidence>
<gene>
    <name evidence="3" type="ORF">H1B31_10170</name>
</gene>
<dbReference type="RefSeq" id="WP_185980228.1">
    <property type="nucleotide sequence ID" value="NZ_CP060204.1"/>
</dbReference>
<dbReference type="InterPro" id="IPR029063">
    <property type="entry name" value="SAM-dependent_MTases_sf"/>
</dbReference>
<dbReference type="SUPFAM" id="SSF52540">
    <property type="entry name" value="P-loop containing nucleoside triphosphate hydrolases"/>
    <property type="match status" value="1"/>
</dbReference>
<dbReference type="GO" id="GO:0016787">
    <property type="term" value="F:hydrolase activity"/>
    <property type="evidence" value="ECO:0007669"/>
    <property type="project" value="InterPro"/>
</dbReference>
<keyword evidence="3" id="KW-0378">Hydrolase</keyword>
<dbReference type="Gene3D" id="3.40.50.150">
    <property type="entry name" value="Vaccinia Virus protein VP39"/>
    <property type="match status" value="1"/>
</dbReference>
<dbReference type="EMBL" id="CP060204">
    <property type="protein sequence ID" value="QNH54196.1"/>
    <property type="molecule type" value="Genomic_DNA"/>
</dbReference>
<dbReference type="GO" id="GO:0003677">
    <property type="term" value="F:DNA binding"/>
    <property type="evidence" value="ECO:0007669"/>
    <property type="project" value="InterPro"/>
</dbReference>
<dbReference type="SUPFAM" id="SSF53335">
    <property type="entry name" value="S-adenosyl-L-methionine-dependent methyltransferases"/>
    <property type="match status" value="1"/>
</dbReference>
<dbReference type="AlphaFoldDB" id="A0A7G7VJA3"/>
<dbReference type="InterPro" id="IPR018306">
    <property type="entry name" value="Phage_T5_Orf172_DNA-bd"/>
</dbReference>